<name>A0AAJ1EJ60_9BACT</name>
<dbReference type="EMBL" id="JAIOIU010000065">
    <property type="protein sequence ID" value="MBZ0159601.1"/>
    <property type="molecule type" value="Genomic_DNA"/>
</dbReference>
<evidence type="ECO:0000313" key="3">
    <source>
        <dbReference type="Proteomes" id="UP001197609"/>
    </source>
</evidence>
<dbReference type="EC" id="2.4.-.-" evidence="2"/>
<sequence length="332" mass="37767">MRYSKVELDEVAEEAFAPRPRARWLRAVNRILHLAYRQELYRQILIRAEALKPDVVMMYKGFPIEASFVCQLQKMGCHVVNVYPDFSPHAHGAVHKKAIGAYDLVISTKSFHPELWRSVYGYNNSCVFVPQGYDPAIHLVRDLPTAPRFDVVLVATWRPEYGGLMKALGKLLAGRGISVGIGGNGWMAHREDFPSDWVFAGELQGRAYIEWLRGGRICLAPVTREVVINGTRQPGDEDTTRTYELAAAHCFFIHHRTGYARILYDESAEVPMFDTPEELAEEILYFLPRIDERNRIALAAHRRAVPAYSLDRRAEEVVSAIEVFLEHNSGNK</sequence>
<comment type="caution">
    <text evidence="2">The sequence shown here is derived from an EMBL/GenBank/DDBJ whole genome shotgun (WGS) entry which is preliminary data.</text>
</comment>
<dbReference type="AlphaFoldDB" id="A0AAJ1EJ60"/>
<dbReference type="SUPFAM" id="SSF53756">
    <property type="entry name" value="UDP-Glycosyltransferase/glycogen phosphorylase"/>
    <property type="match status" value="1"/>
</dbReference>
<protein>
    <submittedName>
        <fullName evidence="2">Glycosyltransferase</fullName>
        <ecNumber evidence="2">2.4.-.-</ecNumber>
    </submittedName>
</protein>
<keyword evidence="2" id="KW-0328">Glycosyltransferase</keyword>
<evidence type="ECO:0000259" key="1">
    <source>
        <dbReference type="Pfam" id="PF13524"/>
    </source>
</evidence>
<keyword evidence="2" id="KW-0808">Transferase</keyword>
<gene>
    <name evidence="2" type="ORF">K8G79_05635</name>
</gene>
<evidence type="ECO:0000313" key="2">
    <source>
        <dbReference type="EMBL" id="MBZ0159601.1"/>
    </source>
</evidence>
<dbReference type="GO" id="GO:0016757">
    <property type="term" value="F:glycosyltransferase activity"/>
    <property type="evidence" value="ECO:0007669"/>
    <property type="project" value="UniProtKB-KW"/>
</dbReference>
<dbReference type="Proteomes" id="UP001197609">
    <property type="component" value="Unassembled WGS sequence"/>
</dbReference>
<accession>A0AAJ1EJ60</accession>
<feature type="domain" description="Spore protein YkvP/CgeB glycosyl transferase-like" evidence="1">
    <location>
        <begin position="172"/>
        <end position="318"/>
    </location>
</feature>
<dbReference type="Pfam" id="PF13524">
    <property type="entry name" value="Glyco_trans_1_2"/>
    <property type="match status" value="1"/>
</dbReference>
<proteinExistence type="predicted"/>
<reference evidence="2 3" key="1">
    <citation type="journal article" date="2021" name="bioRxiv">
        <title>Unraveling nitrogen, sulfur and carbon metabolic pathways and microbial community transcriptional responses to substrate deprivation and toxicity stresses in a bioreactor mimicking anoxic brackish coastal sediment conditions.</title>
        <authorList>
            <person name="Martins P.D."/>
            <person name="Echeveste M.J."/>
            <person name="Arshad A."/>
            <person name="Kurth J."/>
            <person name="Ouboter H."/>
            <person name="Jetten M.S.M."/>
            <person name="Welte C.U."/>
        </authorList>
    </citation>
    <scope>NUCLEOTIDE SEQUENCE [LARGE SCALE GENOMIC DNA]</scope>
    <source>
        <strain evidence="2">MAG_38</strain>
    </source>
</reference>
<dbReference type="InterPro" id="IPR055259">
    <property type="entry name" value="YkvP/CgeB_Glyco_trans-like"/>
</dbReference>
<organism evidence="2 3">
    <name type="scientific">Candidatus Methylomirabilis tolerans</name>
    <dbReference type="NCBI Taxonomy" id="3123416"/>
    <lineage>
        <taxon>Bacteria</taxon>
        <taxon>Candidatus Methylomirabilota</taxon>
        <taxon>Candidatus Methylomirabilia</taxon>
        <taxon>Candidatus Methylomirabilales</taxon>
        <taxon>Candidatus Methylomirabilaceae</taxon>
        <taxon>Candidatus Methylomirabilis</taxon>
    </lineage>
</organism>